<organism evidence="1 2">
    <name type="scientific">Crassaminicella indica</name>
    <dbReference type="NCBI Taxonomy" id="2855394"/>
    <lineage>
        <taxon>Bacteria</taxon>
        <taxon>Bacillati</taxon>
        <taxon>Bacillota</taxon>
        <taxon>Clostridia</taxon>
        <taxon>Eubacteriales</taxon>
        <taxon>Clostridiaceae</taxon>
        <taxon>Crassaminicella</taxon>
    </lineage>
</organism>
<sequence>MDVNCFVEAVTREVMKKIRSLYSLEQIDEKKYLLECEKEQDKSIKEKNIVLEEINNKKIEGMPLEEPAYETKNECDEEVIDFTHKRLISEMDLRKIYKNGKRGIQVGKKTIISPLAKDFIRIHKIEVVVIPSPHEEIINKGGLKNGH</sequence>
<proteinExistence type="predicted"/>
<gene>
    <name evidence="1" type="ORF">KVH43_01855</name>
</gene>
<evidence type="ECO:0000313" key="1">
    <source>
        <dbReference type="EMBL" id="QXM06518.1"/>
    </source>
</evidence>
<evidence type="ECO:0000313" key="2">
    <source>
        <dbReference type="Proteomes" id="UP000886818"/>
    </source>
</evidence>
<dbReference type="Proteomes" id="UP000886818">
    <property type="component" value="Chromosome"/>
</dbReference>
<protein>
    <submittedName>
        <fullName evidence="1">Uncharacterized protein</fullName>
    </submittedName>
</protein>
<keyword evidence="2" id="KW-1185">Reference proteome</keyword>
<accession>A0ABX8RBU0</accession>
<reference evidence="1" key="1">
    <citation type="submission" date="2021-07" db="EMBL/GenBank/DDBJ databases">
        <title>Complete genome sequence of Crassaminicella sp. 143-21, isolated from a deep-sea hydrothermal vent.</title>
        <authorList>
            <person name="Li X."/>
        </authorList>
    </citation>
    <scope>NUCLEOTIDE SEQUENCE</scope>
    <source>
        <strain evidence="1">143-21</strain>
    </source>
</reference>
<dbReference type="RefSeq" id="WP_218283214.1">
    <property type="nucleotide sequence ID" value="NZ_CP078093.1"/>
</dbReference>
<name>A0ABX8RBU0_9CLOT</name>
<dbReference type="EMBL" id="CP078093">
    <property type="protein sequence ID" value="QXM06518.1"/>
    <property type="molecule type" value="Genomic_DNA"/>
</dbReference>